<protein>
    <submittedName>
        <fullName evidence="2">Uncharacterized protein</fullName>
    </submittedName>
</protein>
<sequence>MPRAVACVRLADEVDVEALEKRIRRGTLGDVPLEEDRDAAAPRHVDRAFDPERLDIGRLRPAVIDERLRDHLVEFPALRDRSHPCTEARKAAADLAVREQGERRVDVVLPPRPSRRTAGI</sequence>
<organism evidence="1 2">
    <name type="scientific">Acrobeloides nanus</name>
    <dbReference type="NCBI Taxonomy" id="290746"/>
    <lineage>
        <taxon>Eukaryota</taxon>
        <taxon>Metazoa</taxon>
        <taxon>Ecdysozoa</taxon>
        <taxon>Nematoda</taxon>
        <taxon>Chromadorea</taxon>
        <taxon>Rhabditida</taxon>
        <taxon>Tylenchina</taxon>
        <taxon>Cephalobomorpha</taxon>
        <taxon>Cephaloboidea</taxon>
        <taxon>Cephalobidae</taxon>
        <taxon>Acrobeloides</taxon>
    </lineage>
</organism>
<accession>A0A914DB30</accession>
<dbReference type="WBParaSite" id="ACRNAN_scaffold22657.g22200.t1">
    <property type="protein sequence ID" value="ACRNAN_scaffold22657.g22200.t1"/>
    <property type="gene ID" value="ACRNAN_scaffold22657.g22200"/>
</dbReference>
<name>A0A914DB30_9BILA</name>
<dbReference type="Proteomes" id="UP000887540">
    <property type="component" value="Unplaced"/>
</dbReference>
<evidence type="ECO:0000313" key="1">
    <source>
        <dbReference type="Proteomes" id="UP000887540"/>
    </source>
</evidence>
<dbReference type="AlphaFoldDB" id="A0A914DB30"/>
<evidence type="ECO:0000313" key="2">
    <source>
        <dbReference type="WBParaSite" id="ACRNAN_scaffold22657.g22200.t1"/>
    </source>
</evidence>
<reference evidence="2" key="1">
    <citation type="submission" date="2022-11" db="UniProtKB">
        <authorList>
            <consortium name="WormBaseParasite"/>
        </authorList>
    </citation>
    <scope>IDENTIFICATION</scope>
</reference>
<proteinExistence type="predicted"/>
<keyword evidence="1" id="KW-1185">Reference proteome</keyword>